<feature type="region of interest" description="Disordered" evidence="1">
    <location>
        <begin position="1"/>
        <end position="34"/>
    </location>
</feature>
<proteinExistence type="predicted"/>
<accession>A0A0D2MNH4</accession>
<dbReference type="AlphaFoldDB" id="A0A0D2MNH4"/>
<gene>
    <name evidence="2" type="ORF">MNEG_3707</name>
</gene>
<dbReference type="EMBL" id="KK100698">
    <property type="protein sequence ID" value="KIZ04255.1"/>
    <property type="molecule type" value="Genomic_DNA"/>
</dbReference>
<evidence type="ECO:0000313" key="3">
    <source>
        <dbReference type="Proteomes" id="UP000054498"/>
    </source>
</evidence>
<dbReference type="KEGG" id="mng:MNEG_3707"/>
<dbReference type="OrthoDB" id="538811at2759"/>
<reference evidence="2 3" key="1">
    <citation type="journal article" date="2013" name="BMC Genomics">
        <title>Reconstruction of the lipid metabolism for the microalga Monoraphidium neglectum from its genome sequence reveals characteristics suitable for biofuel production.</title>
        <authorList>
            <person name="Bogen C."/>
            <person name="Al-Dilaimi A."/>
            <person name="Albersmeier A."/>
            <person name="Wichmann J."/>
            <person name="Grundmann M."/>
            <person name="Rupp O."/>
            <person name="Lauersen K.J."/>
            <person name="Blifernez-Klassen O."/>
            <person name="Kalinowski J."/>
            <person name="Goesmann A."/>
            <person name="Mussgnug J.H."/>
            <person name="Kruse O."/>
        </authorList>
    </citation>
    <scope>NUCLEOTIDE SEQUENCE [LARGE SCALE GENOMIC DNA]</scope>
    <source>
        <strain evidence="2 3">SAG 48.87</strain>
    </source>
</reference>
<dbReference type="GeneID" id="25736585"/>
<sequence>MSVPQPSAAAAASAAGGGGGASASYSSVAGPGGGAGACGAALVGSGGAGISVAVFQVVFDQQPMLLFVEVLPRFPEEQPALTLQSIRRAHTH</sequence>
<protein>
    <submittedName>
        <fullName evidence="2">Uncharacterized protein</fullName>
    </submittedName>
</protein>
<keyword evidence="3" id="KW-1185">Reference proteome</keyword>
<dbReference type="RefSeq" id="XP_013903274.1">
    <property type="nucleotide sequence ID" value="XM_014047820.1"/>
</dbReference>
<evidence type="ECO:0000313" key="2">
    <source>
        <dbReference type="EMBL" id="KIZ04255.1"/>
    </source>
</evidence>
<name>A0A0D2MNH4_9CHLO</name>
<dbReference type="Proteomes" id="UP000054498">
    <property type="component" value="Unassembled WGS sequence"/>
</dbReference>
<evidence type="ECO:0000256" key="1">
    <source>
        <dbReference type="SAM" id="MobiDB-lite"/>
    </source>
</evidence>
<organism evidence="2 3">
    <name type="scientific">Monoraphidium neglectum</name>
    <dbReference type="NCBI Taxonomy" id="145388"/>
    <lineage>
        <taxon>Eukaryota</taxon>
        <taxon>Viridiplantae</taxon>
        <taxon>Chlorophyta</taxon>
        <taxon>core chlorophytes</taxon>
        <taxon>Chlorophyceae</taxon>
        <taxon>CS clade</taxon>
        <taxon>Sphaeropleales</taxon>
        <taxon>Selenastraceae</taxon>
        <taxon>Monoraphidium</taxon>
    </lineage>
</organism>